<evidence type="ECO:0000313" key="2">
    <source>
        <dbReference type="Proteomes" id="UP000326939"/>
    </source>
</evidence>
<organism evidence="1 2">
    <name type="scientific">Salix brachista</name>
    <dbReference type="NCBI Taxonomy" id="2182728"/>
    <lineage>
        <taxon>Eukaryota</taxon>
        <taxon>Viridiplantae</taxon>
        <taxon>Streptophyta</taxon>
        <taxon>Embryophyta</taxon>
        <taxon>Tracheophyta</taxon>
        <taxon>Spermatophyta</taxon>
        <taxon>Magnoliopsida</taxon>
        <taxon>eudicotyledons</taxon>
        <taxon>Gunneridae</taxon>
        <taxon>Pentapetalae</taxon>
        <taxon>rosids</taxon>
        <taxon>fabids</taxon>
        <taxon>Malpighiales</taxon>
        <taxon>Salicaceae</taxon>
        <taxon>Saliceae</taxon>
        <taxon>Salix</taxon>
    </lineage>
</organism>
<protein>
    <submittedName>
        <fullName evidence="1">Uncharacterized protein</fullName>
    </submittedName>
</protein>
<dbReference type="Proteomes" id="UP000326939">
    <property type="component" value="Chromosome 4"/>
</dbReference>
<name>A0A5N5N4G4_9ROSI</name>
<reference evidence="2" key="1">
    <citation type="journal article" date="2019" name="Gigascience">
        <title>De novo genome assembly of the endangered Acer yangbiense, a plant species with extremely small populations endemic to Yunnan Province, China.</title>
        <authorList>
            <person name="Yang J."/>
            <person name="Wariss H.M."/>
            <person name="Tao L."/>
            <person name="Zhang R."/>
            <person name="Yun Q."/>
            <person name="Hollingsworth P."/>
            <person name="Dao Z."/>
            <person name="Luo G."/>
            <person name="Guo H."/>
            <person name="Ma Y."/>
            <person name="Sun W."/>
        </authorList>
    </citation>
    <scope>NUCLEOTIDE SEQUENCE [LARGE SCALE GENOMIC DNA]</scope>
    <source>
        <strain evidence="2">cv. br00</strain>
    </source>
</reference>
<dbReference type="AlphaFoldDB" id="A0A5N5N4G4"/>
<dbReference type="EMBL" id="VDCV01000004">
    <property type="protein sequence ID" value="KAB5561533.1"/>
    <property type="molecule type" value="Genomic_DNA"/>
</dbReference>
<accession>A0A5N5N4G4</accession>
<comment type="caution">
    <text evidence="1">The sequence shown here is derived from an EMBL/GenBank/DDBJ whole genome shotgun (WGS) entry which is preliminary data.</text>
</comment>
<evidence type="ECO:0000313" key="1">
    <source>
        <dbReference type="EMBL" id="KAB5561533.1"/>
    </source>
</evidence>
<sequence>MPLSAKIFRQAPGPWEENMAPCADFGFKTSTVGAIPGSCYWFAAVREVFSSCHFNNVTLRLSFCFLQ</sequence>
<keyword evidence="2" id="KW-1185">Reference proteome</keyword>
<gene>
    <name evidence="1" type="ORF">DKX38_006490</name>
</gene>
<proteinExistence type="predicted"/>